<dbReference type="Proteomes" id="UP001267878">
    <property type="component" value="Unassembled WGS sequence"/>
</dbReference>
<comment type="caution">
    <text evidence="3">The sequence shown here is derived from an EMBL/GenBank/DDBJ whole genome shotgun (WGS) entry which is preliminary data.</text>
</comment>
<evidence type="ECO:0000256" key="1">
    <source>
        <dbReference type="SAM" id="SignalP"/>
    </source>
</evidence>
<keyword evidence="1" id="KW-0732">Signal</keyword>
<name>A0ABU1VMS9_9GAMM</name>
<evidence type="ECO:0000313" key="3">
    <source>
        <dbReference type="EMBL" id="MDR7098787.1"/>
    </source>
</evidence>
<sequence length="209" mass="22324">MRTIALAVACCAMMLVVAHDAAARERNEPVAQVEVSKPATSLPGTRYAWVEMPAQLAVEFDKRVQDPKLRTRLQAALDKALRGKGYRRVDSTQQADIFVAYRVGVRDVQQATVRDNGLQSARETAIGCGGGGCSQIVTQGPNGVPTIKIDTVDFVEGGLLFEVLEPGQIRVLWRALYRGSVRAKGAAPINLDTVASKTLAALPKAGAAP</sequence>
<evidence type="ECO:0000259" key="2">
    <source>
        <dbReference type="Pfam" id="PF13590"/>
    </source>
</evidence>
<proteinExistence type="predicted"/>
<feature type="domain" description="DUF4136" evidence="2">
    <location>
        <begin position="46"/>
        <end position="183"/>
    </location>
</feature>
<dbReference type="Gene3D" id="3.30.160.670">
    <property type="match status" value="1"/>
</dbReference>
<protein>
    <recommendedName>
        <fullName evidence="2">DUF4136 domain-containing protein</fullName>
    </recommendedName>
</protein>
<feature type="signal peptide" evidence="1">
    <location>
        <begin position="1"/>
        <end position="18"/>
    </location>
</feature>
<gene>
    <name evidence="3" type="ORF">J2X04_001134</name>
</gene>
<keyword evidence="4" id="KW-1185">Reference proteome</keyword>
<reference evidence="3 4" key="1">
    <citation type="submission" date="2023-07" db="EMBL/GenBank/DDBJ databases">
        <title>Sorghum-associated microbial communities from plants grown in Nebraska, USA.</title>
        <authorList>
            <person name="Schachtman D."/>
        </authorList>
    </citation>
    <scope>NUCLEOTIDE SEQUENCE [LARGE SCALE GENOMIC DNA]</scope>
    <source>
        <strain evidence="3 4">BE187</strain>
    </source>
</reference>
<dbReference type="Pfam" id="PF13590">
    <property type="entry name" value="DUF4136"/>
    <property type="match status" value="1"/>
</dbReference>
<dbReference type="EMBL" id="JAVDVW010000001">
    <property type="protein sequence ID" value="MDR7098787.1"/>
    <property type="molecule type" value="Genomic_DNA"/>
</dbReference>
<accession>A0ABU1VMS9</accession>
<dbReference type="InterPro" id="IPR025411">
    <property type="entry name" value="DUF4136"/>
</dbReference>
<feature type="chain" id="PRO_5045135032" description="DUF4136 domain-containing protein" evidence="1">
    <location>
        <begin position="19"/>
        <end position="209"/>
    </location>
</feature>
<organism evidence="3 4">
    <name type="scientific">Agrilutibacter niabensis</name>
    <dbReference type="NCBI Taxonomy" id="380628"/>
    <lineage>
        <taxon>Bacteria</taxon>
        <taxon>Pseudomonadati</taxon>
        <taxon>Pseudomonadota</taxon>
        <taxon>Gammaproteobacteria</taxon>
        <taxon>Lysobacterales</taxon>
        <taxon>Lysobacteraceae</taxon>
        <taxon>Agrilutibacter</taxon>
    </lineage>
</organism>
<evidence type="ECO:0000313" key="4">
    <source>
        <dbReference type="Proteomes" id="UP001267878"/>
    </source>
</evidence>
<dbReference type="RefSeq" id="WP_310052871.1">
    <property type="nucleotide sequence ID" value="NZ_JAVDVW010000001.1"/>
</dbReference>